<feature type="domain" description="Xaa-Pro dipeptidyl-peptidase-like" evidence="2">
    <location>
        <begin position="18"/>
        <end position="148"/>
    </location>
</feature>
<dbReference type="AlphaFoldDB" id="A0A8H3W9S8"/>
<proteinExistence type="predicted"/>
<dbReference type="InterPro" id="IPR050261">
    <property type="entry name" value="FrsA_esterase"/>
</dbReference>
<dbReference type="EMBL" id="WOWK01000079">
    <property type="protein sequence ID" value="KAF0320777.1"/>
    <property type="molecule type" value="Genomic_DNA"/>
</dbReference>
<dbReference type="Gene3D" id="3.40.50.1820">
    <property type="entry name" value="alpha/beta hydrolase"/>
    <property type="match status" value="1"/>
</dbReference>
<comment type="caution">
    <text evidence="3">The sequence shown here is derived from an EMBL/GenBank/DDBJ whole genome shotgun (WGS) entry which is preliminary data.</text>
</comment>
<keyword evidence="4" id="KW-1185">Reference proteome</keyword>
<evidence type="ECO:0000313" key="3">
    <source>
        <dbReference type="EMBL" id="KAF0320777.1"/>
    </source>
</evidence>
<dbReference type="OrthoDB" id="2498029at2759"/>
<sequence length="305" mass="33517">MGYTIEDGFVRSSRNNQKIAISIYKPDGLKRPVPTIVMGHGIGAIKAAGLSPFASAFTSEGYVTVTFDYIGFGESEGTPRNVLNVQHQLQDFRDVLKWVRDPDQSEWVDSSRIVAWGSSFGGMHVTALISEDHDLVAGISQCPLVDGPAGVLQMPLLRSLRLAVTATADIVGSLMGFQEPQYVKLVSDGSSTAIMASKEVIEGWSRLEPKNGESWPNMIAGRSLLSIMLSRPLLQVHKSTRPYLIVLPTWDHEASLEAAEQCVKRAPLGEALRVEGGHFDLYKDGISFEKNVEGQKQFLRRVLMM</sequence>
<keyword evidence="1 3" id="KW-0378">Hydrolase</keyword>
<organism evidence="3 4">
    <name type="scientific">Colletotrichum asianum</name>
    <dbReference type="NCBI Taxonomy" id="702518"/>
    <lineage>
        <taxon>Eukaryota</taxon>
        <taxon>Fungi</taxon>
        <taxon>Dikarya</taxon>
        <taxon>Ascomycota</taxon>
        <taxon>Pezizomycotina</taxon>
        <taxon>Sordariomycetes</taxon>
        <taxon>Hypocreomycetidae</taxon>
        <taxon>Glomerellales</taxon>
        <taxon>Glomerellaceae</taxon>
        <taxon>Colletotrichum</taxon>
        <taxon>Colletotrichum gloeosporioides species complex</taxon>
    </lineage>
</organism>
<accession>A0A8H3W9S8</accession>
<dbReference type="PANTHER" id="PTHR22946">
    <property type="entry name" value="DIENELACTONE HYDROLASE DOMAIN-CONTAINING PROTEIN-RELATED"/>
    <property type="match status" value="1"/>
</dbReference>
<dbReference type="SUPFAM" id="SSF53474">
    <property type="entry name" value="alpha/beta-Hydrolases"/>
    <property type="match status" value="1"/>
</dbReference>
<dbReference type="InterPro" id="IPR000383">
    <property type="entry name" value="Xaa-Pro-like_dom"/>
</dbReference>
<dbReference type="Pfam" id="PF02129">
    <property type="entry name" value="Peptidase_S15"/>
    <property type="match status" value="1"/>
</dbReference>
<gene>
    <name evidence="3" type="ORF">GQ607_012011</name>
</gene>
<dbReference type="PANTHER" id="PTHR22946:SF9">
    <property type="entry name" value="POLYKETIDE TRANSFERASE AF380"/>
    <property type="match status" value="1"/>
</dbReference>
<dbReference type="Proteomes" id="UP000434172">
    <property type="component" value="Unassembled WGS sequence"/>
</dbReference>
<protein>
    <submittedName>
        <fullName evidence="3">Alpha beta hydrolase</fullName>
    </submittedName>
</protein>
<evidence type="ECO:0000256" key="1">
    <source>
        <dbReference type="ARBA" id="ARBA00022801"/>
    </source>
</evidence>
<evidence type="ECO:0000313" key="4">
    <source>
        <dbReference type="Proteomes" id="UP000434172"/>
    </source>
</evidence>
<dbReference type="GO" id="GO:0016788">
    <property type="term" value="F:hydrolase activity, acting on ester bonds"/>
    <property type="evidence" value="ECO:0007669"/>
    <property type="project" value="UniProtKB-ARBA"/>
</dbReference>
<name>A0A8H3W9S8_9PEZI</name>
<reference evidence="3 4" key="1">
    <citation type="submission" date="2019-12" db="EMBL/GenBank/DDBJ databases">
        <title>A genome sequence resource for the geographically widespread anthracnose pathogen Colletotrichum asianum.</title>
        <authorList>
            <person name="Meng Y."/>
        </authorList>
    </citation>
    <scope>NUCLEOTIDE SEQUENCE [LARGE SCALE GENOMIC DNA]</scope>
    <source>
        <strain evidence="3 4">ICMP 18580</strain>
    </source>
</reference>
<evidence type="ECO:0000259" key="2">
    <source>
        <dbReference type="Pfam" id="PF02129"/>
    </source>
</evidence>
<dbReference type="InterPro" id="IPR029058">
    <property type="entry name" value="AB_hydrolase_fold"/>
</dbReference>